<sequence>MRLKEMQAQKQREAEITAQRQQRQKTLTFQLQALSEKAVDTDSNITKARDRIAEITHEIEGMRDQRD</sequence>
<accession>A0A3P7JN10</accession>
<keyword evidence="2" id="KW-1185">Reference proteome</keyword>
<evidence type="ECO:0000313" key="1">
    <source>
        <dbReference type="EMBL" id="VDM84746.1"/>
    </source>
</evidence>
<name>A0A3P7JN10_STRVU</name>
<evidence type="ECO:0000313" key="2">
    <source>
        <dbReference type="Proteomes" id="UP000270094"/>
    </source>
</evidence>
<dbReference type="AlphaFoldDB" id="A0A3P7JN10"/>
<gene>
    <name evidence="1" type="ORF">SVUK_LOCUS19744</name>
</gene>
<organism evidence="1 2">
    <name type="scientific">Strongylus vulgaris</name>
    <name type="common">Blood worm</name>
    <dbReference type="NCBI Taxonomy" id="40348"/>
    <lineage>
        <taxon>Eukaryota</taxon>
        <taxon>Metazoa</taxon>
        <taxon>Ecdysozoa</taxon>
        <taxon>Nematoda</taxon>
        <taxon>Chromadorea</taxon>
        <taxon>Rhabditida</taxon>
        <taxon>Rhabditina</taxon>
        <taxon>Rhabditomorpha</taxon>
        <taxon>Strongyloidea</taxon>
        <taxon>Strongylidae</taxon>
        <taxon>Strongylus</taxon>
    </lineage>
</organism>
<protein>
    <submittedName>
        <fullName evidence="1">Uncharacterized protein</fullName>
    </submittedName>
</protein>
<dbReference type="EMBL" id="UYYB01132811">
    <property type="protein sequence ID" value="VDM84746.1"/>
    <property type="molecule type" value="Genomic_DNA"/>
</dbReference>
<proteinExistence type="predicted"/>
<reference evidence="1 2" key="1">
    <citation type="submission" date="2018-11" db="EMBL/GenBank/DDBJ databases">
        <authorList>
            <consortium name="Pathogen Informatics"/>
        </authorList>
    </citation>
    <scope>NUCLEOTIDE SEQUENCE [LARGE SCALE GENOMIC DNA]</scope>
</reference>
<dbReference type="Proteomes" id="UP000270094">
    <property type="component" value="Unassembled WGS sequence"/>
</dbReference>
<feature type="non-terminal residue" evidence="1">
    <location>
        <position position="67"/>
    </location>
</feature>